<evidence type="ECO:0000313" key="2">
    <source>
        <dbReference type="EMBL" id="CDR41862.1"/>
    </source>
</evidence>
<feature type="compositionally biased region" description="Low complexity" evidence="1">
    <location>
        <begin position="259"/>
        <end position="280"/>
    </location>
</feature>
<evidence type="ECO:0000256" key="1">
    <source>
        <dbReference type="SAM" id="MobiDB-lite"/>
    </source>
</evidence>
<accession>A0A061AXB3</accession>
<dbReference type="EMBL" id="LK052941">
    <property type="protein sequence ID" value="CDR41862.1"/>
    <property type="molecule type" value="Genomic_DNA"/>
</dbReference>
<gene>
    <name evidence="2" type="ORF">RHTO0S_06e07228g</name>
</gene>
<feature type="region of interest" description="Disordered" evidence="1">
    <location>
        <begin position="218"/>
        <end position="335"/>
    </location>
</feature>
<feature type="compositionally biased region" description="Polar residues" evidence="1">
    <location>
        <begin position="238"/>
        <end position="247"/>
    </location>
</feature>
<organism evidence="2">
    <name type="scientific">Rhodotorula toruloides</name>
    <name type="common">Yeast</name>
    <name type="synonym">Rhodosporidium toruloides</name>
    <dbReference type="NCBI Taxonomy" id="5286"/>
    <lineage>
        <taxon>Eukaryota</taxon>
        <taxon>Fungi</taxon>
        <taxon>Dikarya</taxon>
        <taxon>Basidiomycota</taxon>
        <taxon>Pucciniomycotina</taxon>
        <taxon>Microbotryomycetes</taxon>
        <taxon>Sporidiobolales</taxon>
        <taxon>Sporidiobolaceae</taxon>
        <taxon>Rhodotorula</taxon>
    </lineage>
</organism>
<name>A0A061AXB3_RHOTO</name>
<proteinExistence type="predicted"/>
<feature type="region of interest" description="Disordered" evidence="1">
    <location>
        <begin position="36"/>
        <end position="57"/>
    </location>
</feature>
<reference evidence="2" key="1">
    <citation type="journal article" date="2014" name="Genome Announc.">
        <title>Draft genome sequence of Rhodosporidium toruloides CECT1137, an oleaginous yeast of biotechnological interest.</title>
        <authorList>
            <person name="Morin N."/>
            <person name="Calcas X."/>
            <person name="Devillers H."/>
            <person name="Durrens P."/>
            <person name="Sherman D.J."/>
            <person name="Nicaud J.-M."/>
            <person name="Neuveglise C."/>
        </authorList>
    </citation>
    <scope>NUCLEOTIDE SEQUENCE</scope>
    <source>
        <strain evidence="2">CECT1137</strain>
    </source>
</reference>
<dbReference type="AlphaFoldDB" id="A0A061AXB3"/>
<protein>
    <submittedName>
        <fullName evidence="2">RHTO0S06e07228g1_1</fullName>
    </submittedName>
</protein>
<feature type="compositionally biased region" description="Acidic residues" evidence="1">
    <location>
        <begin position="324"/>
        <end position="335"/>
    </location>
</feature>
<sequence length="335" mass="36064">MDALDLRPLHQVYQTLDPATTEPLAHPLVCISELRRRPPPKRSARAASAQAGSLDGDPELGEVEWVLTIGGEGVANGAVEQKSKKKSETAPEEWWKACLCGREVEELMKQTDGVALSPQAMVPKVRSALLAGEVEISGYDGPGADPRGALEVTLKLTPTLPLTMVLAPCDSPPLSLMTCMAKIIPAYLVAAQEREAARSATAQLAVLRLENDRLQKQVNDFKEERKRARKVPNGGALRQNSGDSQRSVGGASFGRRTSSQDQSQSQSQSQMYSQTQGQRQSPDDVVFSPPKKVVPGETRSGALKPGDVGYAGSSFRPGLNLEEAPWDEDPPTDSD</sequence>
<dbReference type="OrthoDB" id="2529250at2759"/>